<dbReference type="Proteomes" id="UP001466331">
    <property type="component" value="Unassembled WGS sequence"/>
</dbReference>
<feature type="domain" description="GH16" evidence="4">
    <location>
        <begin position="217"/>
        <end position="467"/>
    </location>
</feature>
<accession>A0ABU9UCR9</accession>
<dbReference type="SUPFAM" id="SSF49899">
    <property type="entry name" value="Concanavalin A-like lectins/glucanases"/>
    <property type="match status" value="1"/>
</dbReference>
<dbReference type="SUPFAM" id="SSF49785">
    <property type="entry name" value="Galactose-binding domain-like"/>
    <property type="match status" value="1"/>
</dbReference>
<evidence type="ECO:0000256" key="2">
    <source>
        <dbReference type="ARBA" id="ARBA00022801"/>
    </source>
</evidence>
<dbReference type="PANTHER" id="PTHR10963:SF55">
    <property type="entry name" value="GLYCOSIDE HYDROLASE FAMILY 16 PROTEIN"/>
    <property type="match status" value="1"/>
</dbReference>
<sequence>MKIKIKISLYLFMFAFFNLFVFAGGAKETAETKEEKKPEVVYEKLFKQVSGNSDFSMPFSDASPDASGAFDSAESWIFYTNTGGEGNATIEDGVAVIDVTKKGMQPWAVQLLQSPIKLDKGGTYKLVFDAASESDGMGIMVKVGATGKRSWVAYMQQDFKLGTEMKTYNISFDMLKDTDGNARLEMWFLDEGKYRVDNFKLIKVGQKKDMPVEGTLTEEDEDKVEDWQLAWSDEFDGPEIDRDIWVFETGNGANGWGNNELEYYKEENAFIEDGMLVIEAKKETVSTGYKDFHYTSARMKTQGKYDFTYGRVEIRAKLPKGQGIWPALWMLGSDIGSKGWPRCGEVDIMELVGHEPSTVHGTIHAPFSYGANGIGAAYKLKKGDFSNDFHVFAIEWDEDEIEWYVDDVLYHVVNKDEIGPDWVFDHNFFFIFNVAVGGNWPGSPDNSTVFPQRMYVDYIRVYTDNNPASITGKEVWDCELEK</sequence>
<comment type="similarity">
    <text evidence="1">Belongs to the glycosyl hydrolase 16 family.</text>
</comment>
<evidence type="ECO:0000313" key="6">
    <source>
        <dbReference type="Proteomes" id="UP001466331"/>
    </source>
</evidence>
<reference evidence="5 6" key="1">
    <citation type="submission" date="2024-03" db="EMBL/GenBank/DDBJ databases">
        <title>Ignisphaera cupida sp. nov., a hyperthermophilic hydrolytic archaeon from a hot spring of Kamchatka, and proposal of Ignisphaeraceae fam. nov.</title>
        <authorList>
            <person name="Podosokorskaya O.A."/>
            <person name="Elcheninov A.G."/>
            <person name="Maltseva A.I."/>
            <person name="Zayulina K.S."/>
            <person name="Novikov A."/>
            <person name="Merkel A.Y."/>
        </authorList>
    </citation>
    <scope>NUCLEOTIDE SEQUENCE [LARGE SCALE GENOMIC DNA]</scope>
    <source>
        <strain evidence="5 6">38H-sp</strain>
    </source>
</reference>
<evidence type="ECO:0000256" key="1">
    <source>
        <dbReference type="ARBA" id="ARBA00006865"/>
    </source>
</evidence>
<organism evidence="5 6">
    <name type="scientific">Rarispira pelagica</name>
    <dbReference type="NCBI Taxonomy" id="3141764"/>
    <lineage>
        <taxon>Bacteria</taxon>
        <taxon>Pseudomonadati</taxon>
        <taxon>Spirochaetota</taxon>
        <taxon>Spirochaetia</taxon>
        <taxon>Winmispirales</taxon>
        <taxon>Winmispiraceae</taxon>
        <taxon>Rarispira</taxon>
    </lineage>
</organism>
<dbReference type="InterPro" id="IPR050546">
    <property type="entry name" value="Glycosyl_Hydrlase_16"/>
</dbReference>
<dbReference type="PANTHER" id="PTHR10963">
    <property type="entry name" value="GLYCOSYL HYDROLASE-RELATED"/>
    <property type="match status" value="1"/>
</dbReference>
<proteinExistence type="inferred from homology"/>
<dbReference type="RefSeq" id="WP_420069901.1">
    <property type="nucleotide sequence ID" value="NZ_JBCHKQ010000003.1"/>
</dbReference>
<dbReference type="PROSITE" id="PS51762">
    <property type="entry name" value="GH16_2"/>
    <property type="match status" value="1"/>
</dbReference>
<dbReference type="InterPro" id="IPR003305">
    <property type="entry name" value="CenC_carb-bd"/>
</dbReference>
<evidence type="ECO:0000259" key="4">
    <source>
        <dbReference type="PROSITE" id="PS51762"/>
    </source>
</evidence>
<evidence type="ECO:0000313" key="5">
    <source>
        <dbReference type="EMBL" id="MEM5948455.1"/>
    </source>
</evidence>
<dbReference type="Pfam" id="PF02018">
    <property type="entry name" value="CBM_4_9"/>
    <property type="match status" value="1"/>
</dbReference>
<keyword evidence="2" id="KW-0378">Hydrolase</keyword>
<name>A0ABU9UCR9_9SPIR</name>
<evidence type="ECO:0000256" key="3">
    <source>
        <dbReference type="SAM" id="Phobius"/>
    </source>
</evidence>
<dbReference type="InterPro" id="IPR000757">
    <property type="entry name" value="Beta-glucanase-like"/>
</dbReference>
<dbReference type="CDD" id="cd08023">
    <property type="entry name" value="GH16_laminarinase_like"/>
    <property type="match status" value="1"/>
</dbReference>
<dbReference type="InterPro" id="IPR008979">
    <property type="entry name" value="Galactose-bd-like_sf"/>
</dbReference>
<gene>
    <name evidence="5" type="ORF">WKV44_07845</name>
</gene>
<dbReference type="Gene3D" id="2.60.120.200">
    <property type="match status" value="1"/>
</dbReference>
<feature type="transmembrane region" description="Helical" evidence="3">
    <location>
        <begin position="7"/>
        <end position="26"/>
    </location>
</feature>
<dbReference type="InterPro" id="IPR013320">
    <property type="entry name" value="ConA-like_dom_sf"/>
</dbReference>
<keyword evidence="6" id="KW-1185">Reference proteome</keyword>
<protein>
    <submittedName>
        <fullName evidence="5">Family 16 glycosylhydrolase</fullName>
    </submittedName>
</protein>
<keyword evidence="3" id="KW-1133">Transmembrane helix</keyword>
<keyword evidence="3" id="KW-0472">Membrane</keyword>
<dbReference type="Pfam" id="PF00722">
    <property type="entry name" value="Glyco_hydro_16"/>
    <property type="match status" value="1"/>
</dbReference>
<keyword evidence="3" id="KW-0812">Transmembrane</keyword>
<dbReference type="EMBL" id="JBCHKQ010000003">
    <property type="protein sequence ID" value="MEM5948455.1"/>
    <property type="molecule type" value="Genomic_DNA"/>
</dbReference>
<dbReference type="Gene3D" id="2.60.120.260">
    <property type="entry name" value="Galactose-binding domain-like"/>
    <property type="match status" value="1"/>
</dbReference>
<comment type="caution">
    <text evidence="5">The sequence shown here is derived from an EMBL/GenBank/DDBJ whole genome shotgun (WGS) entry which is preliminary data.</text>
</comment>